<gene>
    <name evidence="1" type="ORF">M9H77_34394</name>
</gene>
<evidence type="ECO:0000313" key="1">
    <source>
        <dbReference type="EMBL" id="KAI5648389.1"/>
    </source>
</evidence>
<dbReference type="Proteomes" id="UP001060085">
    <property type="component" value="Linkage Group LG08"/>
</dbReference>
<protein>
    <submittedName>
        <fullName evidence="1">Uncharacterized protein</fullName>
    </submittedName>
</protein>
<accession>A0ACB9ZMR8</accession>
<comment type="caution">
    <text evidence="1">The sequence shown here is derived from an EMBL/GenBank/DDBJ whole genome shotgun (WGS) entry which is preliminary data.</text>
</comment>
<proteinExistence type="predicted"/>
<reference evidence="2" key="1">
    <citation type="journal article" date="2023" name="Nat. Plants">
        <title>Single-cell RNA sequencing provides a high-resolution roadmap for understanding the multicellular compartmentation of specialized metabolism.</title>
        <authorList>
            <person name="Sun S."/>
            <person name="Shen X."/>
            <person name="Li Y."/>
            <person name="Li Y."/>
            <person name="Wang S."/>
            <person name="Li R."/>
            <person name="Zhang H."/>
            <person name="Shen G."/>
            <person name="Guo B."/>
            <person name="Wei J."/>
            <person name="Xu J."/>
            <person name="St-Pierre B."/>
            <person name="Chen S."/>
            <person name="Sun C."/>
        </authorList>
    </citation>
    <scope>NUCLEOTIDE SEQUENCE [LARGE SCALE GENOMIC DNA]</scope>
</reference>
<dbReference type="EMBL" id="CM044708">
    <property type="protein sequence ID" value="KAI5648389.1"/>
    <property type="molecule type" value="Genomic_DNA"/>
</dbReference>
<name>A0ACB9ZMR8_CATRO</name>
<evidence type="ECO:0000313" key="2">
    <source>
        <dbReference type="Proteomes" id="UP001060085"/>
    </source>
</evidence>
<keyword evidence="2" id="KW-1185">Reference proteome</keyword>
<sequence>MVLGGIQEEAIGGTAESATRVWWRGTRQAHWRWEKIDEAFHSRNYMSYCIKLKENVKLLHIETGSPILTDEPLMPCLWFRLIVCSCYRGALGRQQQFFIGSFGIFCGNPRGLYRERERRLLGYMQ</sequence>
<organism evidence="1 2">
    <name type="scientific">Catharanthus roseus</name>
    <name type="common">Madagascar periwinkle</name>
    <name type="synonym">Vinca rosea</name>
    <dbReference type="NCBI Taxonomy" id="4058"/>
    <lineage>
        <taxon>Eukaryota</taxon>
        <taxon>Viridiplantae</taxon>
        <taxon>Streptophyta</taxon>
        <taxon>Embryophyta</taxon>
        <taxon>Tracheophyta</taxon>
        <taxon>Spermatophyta</taxon>
        <taxon>Magnoliopsida</taxon>
        <taxon>eudicotyledons</taxon>
        <taxon>Gunneridae</taxon>
        <taxon>Pentapetalae</taxon>
        <taxon>asterids</taxon>
        <taxon>lamiids</taxon>
        <taxon>Gentianales</taxon>
        <taxon>Apocynaceae</taxon>
        <taxon>Rauvolfioideae</taxon>
        <taxon>Vinceae</taxon>
        <taxon>Catharanthinae</taxon>
        <taxon>Catharanthus</taxon>
    </lineage>
</organism>